<feature type="transmembrane region" description="Helical" evidence="1">
    <location>
        <begin position="160"/>
        <end position="178"/>
    </location>
</feature>
<sequence length="200" mass="21922">MAADNAASIPEGLIVSVLSAVVVSVLGVANLWFQEWHARRNEEARRRRLLDESRAYLGFLTEWLDAHAVIAPGTSIDSVQAQAARVLDQQLRNIHASFTEAQVPQRTPLSAQFRRLLLLYPLHSIAGSLVRLLFYLVVIIVFSVTPGLLLDERNAWGDRIGASVLLIVTGGGLLYGLWRLANRLSPHARVLSHSDGGATS</sequence>
<dbReference type="Proteomes" id="UP001601627">
    <property type="component" value="Unassembled WGS sequence"/>
</dbReference>
<keyword evidence="3" id="KW-1185">Reference proteome</keyword>
<keyword evidence="1" id="KW-0472">Membrane</keyword>
<reference evidence="2 3" key="1">
    <citation type="submission" date="2024-09" db="EMBL/GenBank/DDBJ databases">
        <title>The Natural Products Discovery Center: Release of the First 8490 Sequenced Strains for Exploring Actinobacteria Biosynthetic Diversity.</title>
        <authorList>
            <person name="Kalkreuter E."/>
            <person name="Kautsar S.A."/>
            <person name="Yang D."/>
            <person name="Bader C.D."/>
            <person name="Teijaro C.N."/>
            <person name="Fluegel L."/>
            <person name="Davis C.M."/>
            <person name="Simpson J.R."/>
            <person name="Lauterbach L."/>
            <person name="Steele A.D."/>
            <person name="Gui C."/>
            <person name="Meng S."/>
            <person name="Li G."/>
            <person name="Viehrig K."/>
            <person name="Ye F."/>
            <person name="Su P."/>
            <person name="Kiefer A.F."/>
            <person name="Nichols A."/>
            <person name="Cepeda A.J."/>
            <person name="Yan W."/>
            <person name="Fan B."/>
            <person name="Jiang Y."/>
            <person name="Adhikari A."/>
            <person name="Zheng C.-J."/>
            <person name="Schuster L."/>
            <person name="Cowan T.M."/>
            <person name="Smanski M.J."/>
            <person name="Chevrette M.G."/>
            <person name="De Carvalho L.P.S."/>
            <person name="Shen B."/>
        </authorList>
    </citation>
    <scope>NUCLEOTIDE SEQUENCE [LARGE SCALE GENOMIC DNA]</scope>
    <source>
        <strain evidence="2 3">NPDC058328</strain>
    </source>
</reference>
<comment type="caution">
    <text evidence="2">The sequence shown here is derived from an EMBL/GenBank/DDBJ whole genome shotgun (WGS) entry which is preliminary data.</text>
</comment>
<evidence type="ECO:0000313" key="3">
    <source>
        <dbReference type="Proteomes" id="UP001601627"/>
    </source>
</evidence>
<keyword evidence="1" id="KW-0812">Transmembrane</keyword>
<organism evidence="2 3">
    <name type="scientific">Streptomyces marokkonensis</name>
    <dbReference type="NCBI Taxonomy" id="324855"/>
    <lineage>
        <taxon>Bacteria</taxon>
        <taxon>Bacillati</taxon>
        <taxon>Actinomycetota</taxon>
        <taxon>Actinomycetes</taxon>
        <taxon>Kitasatosporales</taxon>
        <taxon>Streptomycetaceae</taxon>
        <taxon>Streptomyces</taxon>
    </lineage>
</organism>
<accession>A0ABW6Q7D1</accession>
<proteinExistence type="predicted"/>
<gene>
    <name evidence="2" type="ORF">ACFVZC_17090</name>
</gene>
<feature type="transmembrane region" description="Helical" evidence="1">
    <location>
        <begin position="12"/>
        <end position="33"/>
    </location>
</feature>
<dbReference type="EMBL" id="JBHVZQ010000013">
    <property type="protein sequence ID" value="MFF1275110.1"/>
    <property type="molecule type" value="Genomic_DNA"/>
</dbReference>
<protein>
    <submittedName>
        <fullName evidence="2">Uncharacterized protein</fullName>
    </submittedName>
</protein>
<keyword evidence="1" id="KW-1133">Transmembrane helix</keyword>
<evidence type="ECO:0000256" key="1">
    <source>
        <dbReference type="SAM" id="Phobius"/>
    </source>
</evidence>
<dbReference type="RefSeq" id="WP_388235450.1">
    <property type="nucleotide sequence ID" value="NZ_JBHVZQ010000013.1"/>
</dbReference>
<evidence type="ECO:0000313" key="2">
    <source>
        <dbReference type="EMBL" id="MFF1275110.1"/>
    </source>
</evidence>
<name>A0ABW6Q7D1_9ACTN</name>
<feature type="transmembrane region" description="Helical" evidence="1">
    <location>
        <begin position="116"/>
        <end position="140"/>
    </location>
</feature>